<feature type="disulfide bond" evidence="13">
    <location>
        <begin position="140"/>
        <end position="149"/>
    </location>
</feature>
<evidence type="ECO:0000256" key="11">
    <source>
        <dbReference type="ARBA" id="ARBA00023180"/>
    </source>
</evidence>
<feature type="domain" description="CUB" evidence="14">
    <location>
        <begin position="934"/>
        <end position="1049"/>
    </location>
</feature>
<proteinExistence type="predicted"/>
<dbReference type="PROSITE" id="PS00022">
    <property type="entry name" value="EGF_1"/>
    <property type="match status" value="4"/>
</dbReference>
<comment type="caution">
    <text evidence="13">Lacks conserved residue(s) required for the propagation of feature annotation.</text>
</comment>
<dbReference type="SMART" id="SM00042">
    <property type="entry name" value="CUB"/>
    <property type="match status" value="15"/>
</dbReference>
<feature type="domain" description="CUB" evidence="14">
    <location>
        <begin position="1171"/>
        <end position="1282"/>
    </location>
</feature>
<protein>
    <recommendedName>
        <fullName evidence="18">Cubilin</fullName>
    </recommendedName>
</protein>
<dbReference type="PANTHER" id="PTHR24251:SF37">
    <property type="entry name" value="CUB DOMAIN-CONTAINING PROTEIN"/>
    <property type="match status" value="1"/>
</dbReference>
<feature type="domain" description="EGF-like" evidence="15">
    <location>
        <begin position="380"/>
        <end position="417"/>
    </location>
</feature>
<dbReference type="EMBL" id="JAPWTK010000741">
    <property type="protein sequence ID" value="KAJ8936435.1"/>
    <property type="molecule type" value="Genomic_DNA"/>
</dbReference>
<dbReference type="InterPro" id="IPR000742">
    <property type="entry name" value="EGF"/>
</dbReference>
<keyword evidence="17" id="KW-1185">Reference proteome</keyword>
<dbReference type="Proteomes" id="UP001162162">
    <property type="component" value="Unassembled WGS sequence"/>
</dbReference>
<dbReference type="SUPFAM" id="SSF57196">
    <property type="entry name" value="EGF/Laminin"/>
    <property type="match status" value="3"/>
</dbReference>
<feature type="domain" description="CUB" evidence="14">
    <location>
        <begin position="2223"/>
        <end position="2280"/>
    </location>
</feature>
<dbReference type="CDD" id="cd00041">
    <property type="entry name" value="CUB"/>
    <property type="match status" value="15"/>
</dbReference>
<evidence type="ECO:0000256" key="9">
    <source>
        <dbReference type="ARBA" id="ARBA00023136"/>
    </source>
</evidence>
<evidence type="ECO:0000256" key="7">
    <source>
        <dbReference type="ARBA" id="ARBA00022837"/>
    </source>
</evidence>
<dbReference type="FunFam" id="2.10.25.10:FF:000143">
    <property type="entry name" value="Protein crumbs 1"/>
    <property type="match status" value="1"/>
</dbReference>
<comment type="subcellular location">
    <subcellularLocation>
        <location evidence="1">Cell membrane</location>
        <topology evidence="1">Single-pass type I membrane protein</topology>
    </subcellularLocation>
</comment>
<comment type="caution">
    <text evidence="16">The sequence shown here is derived from an EMBL/GenBank/DDBJ whole genome shotgun (WGS) entry which is preliminary data.</text>
</comment>
<feature type="non-terminal residue" evidence="16">
    <location>
        <position position="1"/>
    </location>
</feature>
<feature type="domain" description="CUB" evidence="14">
    <location>
        <begin position="1283"/>
        <end position="1391"/>
    </location>
</feature>
<feature type="domain" description="EGF-like" evidence="15">
    <location>
        <begin position="419"/>
        <end position="456"/>
    </location>
</feature>
<feature type="disulfide bond" evidence="13">
    <location>
        <begin position="407"/>
        <end position="416"/>
    </location>
</feature>
<evidence type="ECO:0000256" key="8">
    <source>
        <dbReference type="ARBA" id="ARBA00022989"/>
    </source>
</evidence>
<feature type="domain" description="CUB" evidence="14">
    <location>
        <begin position="1737"/>
        <end position="1852"/>
    </location>
</feature>
<feature type="disulfide bond" evidence="13">
    <location>
        <begin position="384"/>
        <end position="394"/>
    </location>
</feature>
<dbReference type="InterPro" id="IPR000859">
    <property type="entry name" value="CUB_dom"/>
</dbReference>
<evidence type="ECO:0000313" key="17">
    <source>
        <dbReference type="Proteomes" id="UP001162162"/>
    </source>
</evidence>
<dbReference type="PANTHER" id="PTHR24251">
    <property type="entry name" value="OVOCHYMASE-RELATED"/>
    <property type="match status" value="1"/>
</dbReference>
<dbReference type="SMART" id="SM00181">
    <property type="entry name" value="EGF"/>
    <property type="match status" value="8"/>
</dbReference>
<dbReference type="InterPro" id="IPR000152">
    <property type="entry name" value="EGF-type_Asp/Asn_hydroxyl_site"/>
</dbReference>
<feature type="domain" description="CUB" evidence="14">
    <location>
        <begin position="818"/>
        <end position="926"/>
    </location>
</feature>
<evidence type="ECO:0000256" key="2">
    <source>
        <dbReference type="ARBA" id="ARBA00022475"/>
    </source>
</evidence>
<keyword evidence="2" id="KW-1003">Cell membrane</keyword>
<accession>A0AAV8XBM7</accession>
<dbReference type="InterPro" id="IPR001881">
    <property type="entry name" value="EGF-like_Ca-bd_dom"/>
</dbReference>
<feature type="domain" description="CUB" evidence="14">
    <location>
        <begin position="1510"/>
        <end position="1623"/>
    </location>
</feature>
<dbReference type="FunFam" id="2.10.25.10:FF:000260">
    <property type="entry name" value="Notch receptor 4"/>
    <property type="match status" value="1"/>
</dbReference>
<dbReference type="GO" id="GO:0023052">
    <property type="term" value="P:signaling"/>
    <property type="evidence" value="ECO:0007669"/>
    <property type="project" value="UniProtKB-ARBA"/>
</dbReference>
<evidence type="ECO:0000256" key="13">
    <source>
        <dbReference type="PROSITE-ProRule" id="PRU00076"/>
    </source>
</evidence>
<keyword evidence="6" id="KW-0677">Repeat</keyword>
<keyword evidence="10 13" id="KW-1015">Disulfide bond</keyword>
<organism evidence="16 17">
    <name type="scientific">Aromia moschata</name>
    <dbReference type="NCBI Taxonomy" id="1265417"/>
    <lineage>
        <taxon>Eukaryota</taxon>
        <taxon>Metazoa</taxon>
        <taxon>Ecdysozoa</taxon>
        <taxon>Arthropoda</taxon>
        <taxon>Hexapoda</taxon>
        <taxon>Insecta</taxon>
        <taxon>Pterygota</taxon>
        <taxon>Neoptera</taxon>
        <taxon>Endopterygota</taxon>
        <taxon>Coleoptera</taxon>
        <taxon>Polyphaga</taxon>
        <taxon>Cucujiformia</taxon>
        <taxon>Chrysomeloidea</taxon>
        <taxon>Cerambycidae</taxon>
        <taxon>Cerambycinae</taxon>
        <taxon>Callichromatini</taxon>
        <taxon>Aromia</taxon>
    </lineage>
</organism>
<feature type="domain" description="CUB" evidence="14">
    <location>
        <begin position="584"/>
        <end position="698"/>
    </location>
</feature>
<dbReference type="CDD" id="cd22201">
    <property type="entry name" value="cubilin_NTD"/>
    <property type="match status" value="1"/>
</dbReference>
<evidence type="ECO:0000259" key="15">
    <source>
        <dbReference type="PROSITE" id="PS50026"/>
    </source>
</evidence>
<dbReference type="GO" id="GO:0005509">
    <property type="term" value="F:calcium ion binding"/>
    <property type="evidence" value="ECO:0007669"/>
    <property type="project" value="InterPro"/>
</dbReference>
<dbReference type="Gene3D" id="2.10.25.10">
    <property type="entry name" value="Laminin"/>
    <property type="match status" value="7"/>
</dbReference>
<feature type="domain" description="CUB" evidence="14">
    <location>
        <begin position="1624"/>
        <end position="1733"/>
    </location>
</feature>
<evidence type="ECO:0000256" key="10">
    <source>
        <dbReference type="ARBA" id="ARBA00023157"/>
    </source>
</evidence>
<keyword evidence="7" id="KW-0106">Calcium</keyword>
<dbReference type="InterPro" id="IPR018097">
    <property type="entry name" value="EGF_Ca-bd_CS"/>
</dbReference>
<dbReference type="FunFam" id="2.10.25.10:FF:000391">
    <property type="entry name" value="Weary, isoform C"/>
    <property type="match status" value="1"/>
</dbReference>
<evidence type="ECO:0000256" key="5">
    <source>
        <dbReference type="ARBA" id="ARBA00022729"/>
    </source>
</evidence>
<feature type="domain" description="CUB" evidence="14">
    <location>
        <begin position="1055"/>
        <end position="1167"/>
    </location>
</feature>
<feature type="disulfide bond" evidence="12">
    <location>
        <begin position="584"/>
        <end position="611"/>
    </location>
</feature>
<evidence type="ECO:0000313" key="16">
    <source>
        <dbReference type="EMBL" id="KAJ8936435.1"/>
    </source>
</evidence>
<dbReference type="FunFam" id="2.60.120.290:FF:000003">
    <property type="entry name" value="Neuropilin"/>
    <property type="match status" value="2"/>
</dbReference>
<keyword evidence="3 13" id="KW-0245">EGF-like domain</keyword>
<dbReference type="FunFam" id="2.60.120.290:FF:000005">
    <property type="entry name" value="Procollagen C-endopeptidase enhancer 1"/>
    <property type="match status" value="2"/>
</dbReference>
<feature type="disulfide bond" evidence="12">
    <location>
        <begin position="465"/>
        <end position="492"/>
    </location>
</feature>
<keyword evidence="9" id="KW-0472">Membrane</keyword>
<dbReference type="PROSITE" id="PS00010">
    <property type="entry name" value="ASX_HYDROXYL"/>
    <property type="match status" value="2"/>
</dbReference>
<evidence type="ECO:0000256" key="3">
    <source>
        <dbReference type="ARBA" id="ARBA00022536"/>
    </source>
</evidence>
<dbReference type="Gene3D" id="2.60.120.290">
    <property type="entry name" value="Spermadhesin, CUB domain"/>
    <property type="match status" value="16"/>
</dbReference>
<dbReference type="Pfam" id="PF07645">
    <property type="entry name" value="EGF_CA"/>
    <property type="match status" value="2"/>
</dbReference>
<dbReference type="Pfam" id="PF00431">
    <property type="entry name" value="CUB"/>
    <property type="match status" value="15"/>
</dbReference>
<feature type="disulfide bond" evidence="13">
    <location>
        <begin position="183"/>
        <end position="192"/>
    </location>
</feature>
<sequence>PQIKVEDGHLVITTYGKKNINFKTSSAAAVTINDVDVLPIIQRANRATQFITFYQNSLTSFTNRLSVLEQRISDPGLFNVTNTDTSVRPQVNRRLNRKITVLQRRVDELEYLLTKDECASNPCKNGGVCQDLYNDYICHCTTGWEGHDCSKDTDECVKFSGTDLGCQNGATCVNKKGSYECLCPTGYYGLHCTRTTADCATGGTELCGHGTCIPQNTGVGYKCLCDQGWTTDTNGRCTADIDECNLNHPQCSTNPRVSCINVPGSFFCGPCPQGYTGNGYYCADINECELFNGHCSMNPMVSCINTPGSRICGSCPPGYYGDGTTCSFQGVCNVNNGGCHHIAQCRDNPRISSTYVECICPVGYVGNGIGPNGCVLSPSQLNPCASNPCVNGVCSVNNATGDYVCNCRRRYTGRNCAIIKDPCLSNPCLNGGTCNDVSGITFKCVCPTGFFGARCDTQAQGKKRCGGKLLDKNGTLRYPAANHETYDNLASCSWTIEVNNTKVINITFTKFDIEKSDGCRFDWLQIHDGPNSAAHSLGRFCGNAFPLGGKIQSTHNIIYFWFRSDRRTTKGGFELTWNATDPVCGRFINATSHGSIESPGSPGVYPPNRDCYWALLAPDRKRLLFHFYSLNIGENSDCNSDYLEFSSGLNARNNDVFAKFCNTSKPSPFHSIGRRTVVHFHSDAQGSNPGFQLTYSVVEGIPGCGGTYTTQSGTIASAHPPEDVFADDVKHICDYKIQQPIGTKLKITITAIDLVQTPGCKIDYLEIREGPNTDSPLINRFCGNVVPPPYMSYSNQLTIVSSTSKNSDQWKLNYQTVCGERFTESTGKFSSPQGNVRECIYQIQRPAGYRIELVLKFSAMATHYSCMFGSIEVRDGDSENSTLIGKYCQNSSEIITSTHNFLWIRFSQFYTRRWSTYSFEASYTSIDTGMYPRCGGILRDNLGTIASPTHPDGYYPPRLRCSWLIIAPPQNVIQLTWITFNLEQSHECRYDSVEVYDNNTALGTGDLMGKFCGFTLPRPLLTLSNTMTIVFTTDITIHMDGFRAAYVFIPESNVCGGNYFTSAGVIKSPKYPDEYPVNQECIWTITVQPSEQILLNVTDFDIEYFPSCRYDWLEIRNGGTSASPLIDRYCGTNIPKLIPSHTNQLYLFFKSDVSRSDHGFRITWSSTSTGCGGTLSSPSGSIISPHYPEPYSRNSECTWKITISAGSRMQLVFSDIDLERHGQCLADYVEIFDGLTSNSKSLGKFCTEGGSPIISTGNQVMVKFRSDVAFQGRGFQLHYNTICHNTLTGFRGIIESPNFPNGYPHNQDCLWDIIVSSRNKINITFSHFELERSLKYGNGSCLFDYVEVKYRKYCGTNNPGLITVDSDHAKVHFVSDKLVLGSGFRLEWQLFGCGGILTHNTGTIMSPNYPKMYPPSVRCEWLIEVDYGSSIQLRFNDVSVEASSSCESYDSVTVYNGGDNSSNVLAVICRQKTPTILTSTGNLMFVVFVADYSHQGRGFIANYTTVPSKCGGHFTAVEGKIFSPNYPKNYDKNDTCEWLIEVDETHSIDLEFKDLDLLQTDNCSRGYVKIYDGPTAAYPVLETLCGSITPNKTIHSTFNEMYIEFKASKAVTTKGFEAAYRKSCGSRFTTQGSGIIELDQSEFSDNMPSCTWTIVSTDPSRHISLIITHIYGHSYYCDESFSPIRIYGGESTSSPLLKSICTEEVPPPIVSEGSAITIYTDQEVGFSATYSVFDSHCGGTYTAMKGYFATPGYPNKYPSAVQCEWLIKVSAGNHISLNFLNFELVESDDCNTDYLEIRKNNASGKLLGTYCGKNKPANITQEGSLWMMFKTSTPDKDTPIIAKGFYGMYSFNMVNELSGPHGIIQSPQYPKLYSQDTVTWKITVSSRKKILLTFKEWFMETQPMADEEECFYSFLSVYDGDDSTATNLASYCSTDTPDPVQSTSNVLYIELENNVYWFGMRFVLEWLEISNTYTGKNTTSLTVKDCGSSEVININTLRNYTIVTSPGYPGGYKPNLNCEWIFSTIPMNHLQLYFVDIDLQDDRCFADYITVYQKHYYDNDWQHVKTLCSRKDSNSIIPAMDLLKLKFVSNRLFNGTGFKASITAVCGGSMMGPSGYIIFDDTSHKNSLNIQECQWNITARSGRTIKLSFEQMNMSKTQDGSCNNYIMLRNGKFSDSPILGVGKYCGTELPQPLESTGNYLYIKYKGSPFNNFRLKYQEVSFACGGEFTLSPFDTSIQISSPNYPNIPPPYTECMWVIRAPPDRSLRLDFLERFDLTITKE</sequence>
<feature type="domain" description="CUB" evidence="14">
    <location>
        <begin position="1393"/>
        <end position="1506"/>
    </location>
</feature>
<dbReference type="PROSITE" id="PS50026">
    <property type="entry name" value="EGF_3"/>
    <property type="match status" value="4"/>
</dbReference>
<evidence type="ECO:0008006" key="18">
    <source>
        <dbReference type="Google" id="ProtNLM"/>
    </source>
</evidence>
<dbReference type="PROSITE" id="PS01187">
    <property type="entry name" value="EGF_CA"/>
    <property type="match status" value="1"/>
</dbReference>
<dbReference type="InterPro" id="IPR049883">
    <property type="entry name" value="NOTCH1_EGF-like"/>
</dbReference>
<dbReference type="Pfam" id="PF00008">
    <property type="entry name" value="EGF"/>
    <property type="match status" value="3"/>
</dbReference>
<dbReference type="GO" id="GO:0007154">
    <property type="term" value="P:cell communication"/>
    <property type="evidence" value="ECO:0007669"/>
    <property type="project" value="UniProtKB-ARBA"/>
</dbReference>
<evidence type="ECO:0000256" key="1">
    <source>
        <dbReference type="ARBA" id="ARBA00004251"/>
    </source>
</evidence>
<dbReference type="InterPro" id="IPR035914">
    <property type="entry name" value="Sperma_CUB_dom_sf"/>
</dbReference>
<feature type="domain" description="CUB" evidence="14">
    <location>
        <begin position="704"/>
        <end position="817"/>
    </location>
</feature>
<feature type="domain" description="CUB" evidence="14">
    <location>
        <begin position="2106"/>
        <end position="2219"/>
    </location>
</feature>
<feature type="domain" description="CUB" evidence="14">
    <location>
        <begin position="1986"/>
        <end position="2105"/>
    </location>
</feature>
<dbReference type="InterPro" id="IPR009030">
    <property type="entry name" value="Growth_fac_rcpt_cys_sf"/>
</dbReference>
<reference evidence="16" key="1">
    <citation type="journal article" date="2023" name="Insect Mol. Biol.">
        <title>Genome sequencing provides insights into the evolution of gene families encoding plant cell wall-degrading enzymes in longhorned beetles.</title>
        <authorList>
            <person name="Shin N.R."/>
            <person name="Okamura Y."/>
            <person name="Kirsch R."/>
            <person name="Pauchet Y."/>
        </authorList>
    </citation>
    <scope>NUCLEOTIDE SEQUENCE</scope>
    <source>
        <strain evidence="16">AMC_N1</strain>
    </source>
</reference>
<keyword evidence="11" id="KW-0325">Glycoprotein</keyword>
<dbReference type="SUPFAM" id="SSF57184">
    <property type="entry name" value="Growth factor receptor domain"/>
    <property type="match status" value="1"/>
</dbReference>
<feature type="disulfide bond" evidence="12">
    <location>
        <begin position="934"/>
        <end position="961"/>
    </location>
</feature>
<feature type="disulfide bond" evidence="13">
    <location>
        <begin position="446"/>
        <end position="455"/>
    </location>
</feature>
<feature type="domain" description="CUB" evidence="14">
    <location>
        <begin position="1853"/>
        <end position="1969"/>
    </location>
</feature>
<keyword evidence="5" id="KW-0732">Signal</keyword>
<dbReference type="PROSITE" id="PS01180">
    <property type="entry name" value="CUB"/>
    <property type="match status" value="16"/>
</dbReference>
<dbReference type="FunFam" id="2.60.120.290:FF:000013">
    <property type="entry name" value="Membrane frizzled-related protein"/>
    <property type="match status" value="4"/>
</dbReference>
<gene>
    <name evidence="16" type="ORF">NQ318_015581</name>
</gene>
<dbReference type="CDD" id="cd00054">
    <property type="entry name" value="EGF_CA"/>
    <property type="match status" value="6"/>
</dbReference>
<keyword evidence="4" id="KW-0812">Transmembrane</keyword>
<keyword evidence="8" id="KW-1133">Transmembrane helix</keyword>
<dbReference type="GO" id="GO:0005886">
    <property type="term" value="C:plasma membrane"/>
    <property type="evidence" value="ECO:0007669"/>
    <property type="project" value="UniProtKB-SubCell"/>
</dbReference>
<dbReference type="SUPFAM" id="SSF49854">
    <property type="entry name" value="Spermadhesin, CUB domain"/>
    <property type="match status" value="16"/>
</dbReference>
<evidence type="ECO:0000256" key="6">
    <source>
        <dbReference type="ARBA" id="ARBA00022737"/>
    </source>
</evidence>
<dbReference type="PROSITE" id="PS01186">
    <property type="entry name" value="EGF_2"/>
    <property type="match status" value="4"/>
</dbReference>
<feature type="domain" description="CUB" evidence="14">
    <location>
        <begin position="465"/>
        <end position="580"/>
    </location>
</feature>
<feature type="disulfide bond" evidence="12">
    <location>
        <begin position="2106"/>
        <end position="2133"/>
    </location>
</feature>
<evidence type="ECO:0000256" key="4">
    <source>
        <dbReference type="ARBA" id="ARBA00022692"/>
    </source>
</evidence>
<name>A0AAV8XBM7_9CUCU</name>
<feature type="domain" description="EGF-like" evidence="15">
    <location>
        <begin position="114"/>
        <end position="150"/>
    </location>
</feature>
<feature type="domain" description="EGF-like" evidence="15">
    <location>
        <begin position="152"/>
        <end position="193"/>
    </location>
</feature>
<evidence type="ECO:0000256" key="12">
    <source>
        <dbReference type="PROSITE-ProRule" id="PRU00059"/>
    </source>
</evidence>
<dbReference type="SMART" id="SM00179">
    <property type="entry name" value="EGF_CA"/>
    <property type="match status" value="7"/>
</dbReference>
<dbReference type="FunFam" id="2.60.120.290:FF:000060">
    <property type="entry name" value="Cubilin homolog"/>
    <property type="match status" value="1"/>
</dbReference>
<dbReference type="FunFam" id="2.10.25.10:FF:000429">
    <property type="entry name" value="Cubilin"/>
    <property type="match status" value="1"/>
</dbReference>
<evidence type="ECO:0000259" key="14">
    <source>
        <dbReference type="PROSITE" id="PS01180"/>
    </source>
</evidence>